<proteinExistence type="predicted"/>
<feature type="non-terminal residue" evidence="1">
    <location>
        <position position="46"/>
    </location>
</feature>
<name>A0A382RJ70_9ZZZZ</name>
<gene>
    <name evidence="1" type="ORF">METZ01_LOCUS350069</name>
</gene>
<evidence type="ECO:0000313" key="1">
    <source>
        <dbReference type="EMBL" id="SVC97215.1"/>
    </source>
</evidence>
<dbReference type="AlphaFoldDB" id="A0A382RJ70"/>
<dbReference type="EMBL" id="UINC01121800">
    <property type="protein sequence ID" value="SVC97215.1"/>
    <property type="molecule type" value="Genomic_DNA"/>
</dbReference>
<accession>A0A382RJ70</accession>
<reference evidence="1" key="1">
    <citation type="submission" date="2018-05" db="EMBL/GenBank/DDBJ databases">
        <authorList>
            <person name="Lanie J.A."/>
            <person name="Ng W.-L."/>
            <person name="Kazmierczak K.M."/>
            <person name="Andrzejewski T.M."/>
            <person name="Davidsen T.M."/>
            <person name="Wayne K.J."/>
            <person name="Tettelin H."/>
            <person name="Glass J.I."/>
            <person name="Rusch D."/>
            <person name="Podicherti R."/>
            <person name="Tsui H.-C.T."/>
            <person name="Winkler M.E."/>
        </authorList>
    </citation>
    <scope>NUCLEOTIDE SEQUENCE</scope>
</reference>
<protein>
    <submittedName>
        <fullName evidence="1">Uncharacterized protein</fullName>
    </submittedName>
</protein>
<sequence>MKKLLLLVFLVFTSFTYADTRGSFLEGIQGVVKLDFSDGSMYEGQV</sequence>
<organism evidence="1">
    <name type="scientific">marine metagenome</name>
    <dbReference type="NCBI Taxonomy" id="408172"/>
    <lineage>
        <taxon>unclassified sequences</taxon>
        <taxon>metagenomes</taxon>
        <taxon>ecological metagenomes</taxon>
    </lineage>
</organism>